<name>A8M3Q3_SALAI</name>
<reference evidence="2" key="1">
    <citation type="submission" date="2007-10" db="EMBL/GenBank/DDBJ databases">
        <title>Complete sequence of Salinispora arenicola CNS-205.</title>
        <authorList>
            <consortium name="US DOE Joint Genome Institute"/>
            <person name="Copeland A."/>
            <person name="Lucas S."/>
            <person name="Lapidus A."/>
            <person name="Barry K."/>
            <person name="Glavina del Rio T."/>
            <person name="Dalin E."/>
            <person name="Tice H."/>
            <person name="Pitluck S."/>
            <person name="Foster B."/>
            <person name="Schmutz J."/>
            <person name="Larimer F."/>
            <person name="Land M."/>
            <person name="Hauser L."/>
            <person name="Kyrpides N."/>
            <person name="Ivanova N."/>
            <person name="Jensen P.R."/>
            <person name="Moore B.S."/>
            <person name="Penn K."/>
            <person name="Jenkins C."/>
            <person name="Udwary D."/>
            <person name="Xiang L."/>
            <person name="Gontang E."/>
            <person name="Richardson P."/>
        </authorList>
    </citation>
    <scope>NUCLEOTIDE SEQUENCE [LARGE SCALE GENOMIC DNA]</scope>
    <source>
        <strain evidence="2">CNS-205</strain>
    </source>
</reference>
<accession>A8M3Q3</accession>
<organism evidence="2">
    <name type="scientific">Salinispora arenicola (strain CNS-205)</name>
    <dbReference type="NCBI Taxonomy" id="391037"/>
    <lineage>
        <taxon>Bacteria</taxon>
        <taxon>Bacillati</taxon>
        <taxon>Actinomycetota</taxon>
        <taxon>Actinomycetes</taxon>
        <taxon>Micromonosporales</taxon>
        <taxon>Micromonosporaceae</taxon>
        <taxon>Salinispora</taxon>
    </lineage>
</organism>
<dbReference type="PANTHER" id="PTHR43441">
    <property type="entry name" value="RIBOSOMAL-PROTEIN-SERINE ACETYLTRANSFERASE"/>
    <property type="match status" value="1"/>
</dbReference>
<feature type="domain" description="N-acetyltransferase" evidence="1">
    <location>
        <begin position="11"/>
        <end position="177"/>
    </location>
</feature>
<dbReference type="InterPro" id="IPR051908">
    <property type="entry name" value="Ribosomal_N-acetyltransferase"/>
</dbReference>
<feature type="domain" description="N-acetyltransferase" evidence="1">
    <location>
        <begin position="201"/>
        <end position="362"/>
    </location>
</feature>
<dbReference type="InterPro" id="IPR000182">
    <property type="entry name" value="GNAT_dom"/>
</dbReference>
<gene>
    <name evidence="2" type="ordered locus">Sare_0909</name>
</gene>
<dbReference type="STRING" id="391037.Sare_0909"/>
<evidence type="ECO:0000259" key="1">
    <source>
        <dbReference type="PROSITE" id="PS51186"/>
    </source>
</evidence>
<dbReference type="CDD" id="cd04301">
    <property type="entry name" value="NAT_SF"/>
    <property type="match status" value="1"/>
</dbReference>
<dbReference type="eggNOG" id="COG1670">
    <property type="taxonomic scope" value="Bacteria"/>
</dbReference>
<dbReference type="Pfam" id="PF13302">
    <property type="entry name" value="Acetyltransf_3"/>
    <property type="match status" value="2"/>
</dbReference>
<dbReference type="GO" id="GO:1990189">
    <property type="term" value="F:protein N-terminal-serine acetyltransferase activity"/>
    <property type="evidence" value="ECO:0007669"/>
    <property type="project" value="TreeGrafter"/>
</dbReference>
<sequence>MTPETIEGPGIRLRPFHLTDAPATATACADPLTQRFLPALPSPYTEADARLWITEGAPGVWATGGAAYAITDRATDQLLGSVGLHDVIPGRQEAAIGYWVAPWARGRGVATAATRTLAERAFTTGTIRLELLTTAENTASQRVALAAGFRHEGVRRSASPRRGGQGRDDLLAWARLANDPPGPTPRLLPDLPDGRVTDGVVELRALGPQHAAHMHDLNTRPEVVASRVPPEPPTRADTERHCREAMSRWLCDKAANMVILDATSGATAGTCTLVLDHPPFRQAMIGYSLLPDWRGRGFATRTIRLLTAWGFNEVRLERIWAGTHSGNVASERVLERAGFRREGRTRGGLPSVGNARADCTLYGLLSGDLAPPPGTC</sequence>
<dbReference type="AlphaFoldDB" id="A8M3Q3"/>
<dbReference type="PATRIC" id="fig|391037.6.peg.927"/>
<protein>
    <submittedName>
        <fullName evidence="2">GCN5-related N-acetyltransferase</fullName>
    </submittedName>
</protein>
<proteinExistence type="predicted"/>
<dbReference type="KEGG" id="saq:Sare_0909"/>
<dbReference type="InterPro" id="IPR016181">
    <property type="entry name" value="Acyl_CoA_acyltransferase"/>
</dbReference>
<dbReference type="Gene3D" id="3.40.630.30">
    <property type="match status" value="2"/>
</dbReference>
<dbReference type="PROSITE" id="PS51186">
    <property type="entry name" value="GNAT"/>
    <property type="match status" value="2"/>
</dbReference>
<dbReference type="SUPFAM" id="SSF55729">
    <property type="entry name" value="Acyl-CoA N-acyltransferases (Nat)"/>
    <property type="match status" value="2"/>
</dbReference>
<dbReference type="HOGENOM" id="CLU_762138_0_0_11"/>
<dbReference type="GO" id="GO:0005737">
    <property type="term" value="C:cytoplasm"/>
    <property type="evidence" value="ECO:0007669"/>
    <property type="project" value="TreeGrafter"/>
</dbReference>
<dbReference type="GO" id="GO:0008999">
    <property type="term" value="F:protein-N-terminal-alanine acetyltransferase activity"/>
    <property type="evidence" value="ECO:0007669"/>
    <property type="project" value="TreeGrafter"/>
</dbReference>
<keyword evidence="2" id="KW-0808">Transferase</keyword>
<dbReference type="EMBL" id="CP000850">
    <property type="protein sequence ID" value="ABV96826.1"/>
    <property type="molecule type" value="Genomic_DNA"/>
</dbReference>
<dbReference type="PANTHER" id="PTHR43441:SF10">
    <property type="entry name" value="ACETYLTRANSFERASE"/>
    <property type="match status" value="1"/>
</dbReference>
<dbReference type="OrthoDB" id="5293267at2"/>
<evidence type="ECO:0000313" key="2">
    <source>
        <dbReference type="EMBL" id="ABV96826.1"/>
    </source>
</evidence>